<evidence type="ECO:0000259" key="4">
    <source>
        <dbReference type="Pfam" id="PF13873"/>
    </source>
</evidence>
<dbReference type="WBParaSite" id="PSAMB.scaffold4473size14484.g24472.t1">
    <property type="protein sequence ID" value="PSAMB.scaffold4473size14484.g24472.t1"/>
    <property type="gene ID" value="PSAMB.scaffold4473size14484.g24472"/>
</dbReference>
<comment type="subunit">
    <text evidence="1">Self-associates forming complexes of several hundred monomers.</text>
</comment>
<organism evidence="5 6">
    <name type="scientific">Plectus sambesii</name>
    <dbReference type="NCBI Taxonomy" id="2011161"/>
    <lineage>
        <taxon>Eukaryota</taxon>
        <taxon>Metazoa</taxon>
        <taxon>Ecdysozoa</taxon>
        <taxon>Nematoda</taxon>
        <taxon>Chromadorea</taxon>
        <taxon>Plectida</taxon>
        <taxon>Plectina</taxon>
        <taxon>Plectoidea</taxon>
        <taxon>Plectidae</taxon>
        <taxon>Plectus</taxon>
    </lineage>
</organism>
<feature type="domain" description="Myb/SANT-like DNA-binding" evidence="4">
    <location>
        <begin position="7"/>
        <end position="77"/>
    </location>
</feature>
<dbReference type="AlphaFoldDB" id="A0A914WJZ0"/>
<sequence>MSSATRTKAENKELLELIRDQYHILSARFSASLTHEMKSKKWQEIFDECVARGHSWTTGKSAAFLKDTKWPGIKRDVLKKNDEALNQTGLGRTRLTNIDRFVLDFIGATSATVIGLSIPESGANEEEEQQFAERTLIQLSNGSSMKLTIATCDCDMRNAIAHAIRKTCSLNCFVKLKIV</sequence>
<comment type="function">
    <text evidence="3">Involved in transvection phenomena (= synapsis-dependent gene expression), where the synaptic pairing of chromosomes carrying genes with which zeste interacts influences the expression of these genes. Zeste binds to DNA and stimulates transcription from a nearby promoter.</text>
</comment>
<dbReference type="Pfam" id="PF13873">
    <property type="entry name" value="Myb_DNA-bind_5"/>
    <property type="match status" value="1"/>
</dbReference>
<proteinExistence type="predicted"/>
<dbReference type="InterPro" id="IPR028002">
    <property type="entry name" value="Myb_DNA-bind_5"/>
</dbReference>
<evidence type="ECO:0000313" key="6">
    <source>
        <dbReference type="WBParaSite" id="PSAMB.scaffold4473size14484.g24472.t1"/>
    </source>
</evidence>
<name>A0A914WJZ0_9BILA</name>
<reference evidence="6" key="1">
    <citation type="submission" date="2022-11" db="UniProtKB">
        <authorList>
            <consortium name="WormBaseParasite"/>
        </authorList>
    </citation>
    <scope>IDENTIFICATION</scope>
</reference>
<evidence type="ECO:0000256" key="1">
    <source>
        <dbReference type="ARBA" id="ARBA00011764"/>
    </source>
</evidence>
<evidence type="ECO:0000313" key="5">
    <source>
        <dbReference type="Proteomes" id="UP000887566"/>
    </source>
</evidence>
<evidence type="ECO:0000256" key="2">
    <source>
        <dbReference type="ARBA" id="ARBA00016807"/>
    </source>
</evidence>
<dbReference type="Proteomes" id="UP000887566">
    <property type="component" value="Unplaced"/>
</dbReference>
<keyword evidence="5" id="KW-1185">Reference proteome</keyword>
<accession>A0A914WJZ0</accession>
<evidence type="ECO:0000256" key="3">
    <source>
        <dbReference type="ARBA" id="ARBA00025466"/>
    </source>
</evidence>
<protein>
    <recommendedName>
        <fullName evidence="2">Regulatory protein zeste</fullName>
    </recommendedName>
</protein>